<sequence>MTNTEIEVVKKLMRKSITKTEFLQDFTVDVTQNSGYVLMLLERAYNRKIANEVEYSLFIAFSFNLFNEDYVEIACKLIESHWHFQHENLAMILQRLKSPASIEYLYRAAVTQFDYLDFDEAYALAVKCIWALGDINTEDSRGKLKLLTESENEIIRENAVKQLERNN</sequence>
<name>A0ABX2DXT4_9BACL</name>
<evidence type="ECO:0000313" key="2">
    <source>
        <dbReference type="Proteomes" id="UP000711047"/>
    </source>
</evidence>
<evidence type="ECO:0008006" key="3">
    <source>
        <dbReference type="Google" id="ProtNLM"/>
    </source>
</evidence>
<reference evidence="1 2" key="1">
    <citation type="submission" date="2020-05" db="EMBL/GenBank/DDBJ databases">
        <title>Paenibacillus glebae, sp. nov., Paenibacillus humi sp. nov., Paenibacillus pedi sp. nov., Paenibacillus terrestris sp. nov. and Paenibacillus terricola sp. nov., isolated from a forest top soil sample.</title>
        <authorList>
            <person name="Qi S."/>
            <person name="Carlier A."/>
            <person name="Cnockaert M."/>
            <person name="Vandamme P."/>
        </authorList>
    </citation>
    <scope>NUCLEOTIDE SEQUENCE [LARGE SCALE GENOMIC DNA]</scope>
    <source>
        <strain evidence="1 2">LMG 29502</strain>
    </source>
</reference>
<organism evidence="1 2">
    <name type="scientific">Paenibacillus tritici</name>
    <dbReference type="NCBI Taxonomy" id="1873425"/>
    <lineage>
        <taxon>Bacteria</taxon>
        <taxon>Bacillati</taxon>
        <taxon>Bacillota</taxon>
        <taxon>Bacilli</taxon>
        <taxon>Bacillales</taxon>
        <taxon>Paenibacillaceae</taxon>
        <taxon>Paenibacillus</taxon>
    </lineage>
</organism>
<keyword evidence="2" id="KW-1185">Reference proteome</keyword>
<dbReference type="RefSeq" id="WP_173138070.1">
    <property type="nucleotide sequence ID" value="NZ_JABMKX010000013.1"/>
</dbReference>
<comment type="caution">
    <text evidence="1">The sequence shown here is derived from an EMBL/GenBank/DDBJ whole genome shotgun (WGS) entry which is preliminary data.</text>
</comment>
<accession>A0ABX2DXT4</accession>
<evidence type="ECO:0000313" key="1">
    <source>
        <dbReference type="EMBL" id="NQX48216.1"/>
    </source>
</evidence>
<protein>
    <recommendedName>
        <fullName evidence="3">HEAT repeat domain-containing protein</fullName>
    </recommendedName>
</protein>
<proteinExistence type="predicted"/>
<gene>
    <name evidence="1" type="ORF">HQN87_23085</name>
</gene>
<dbReference type="EMBL" id="JABMKX010000013">
    <property type="protein sequence ID" value="NQX48216.1"/>
    <property type="molecule type" value="Genomic_DNA"/>
</dbReference>
<dbReference type="Proteomes" id="UP000711047">
    <property type="component" value="Unassembled WGS sequence"/>
</dbReference>